<sequence length="1157" mass="124111">MLAFCALFALSSAARVNEHAFPGCKGGSVHLRGEYKVASQLLVEEHCIVHGEDAVILLEKSLHFLGNVSFLGRFRFIGVGHREGQDRCVDVEGHAFFEDAEAKFVHCGSLATEDGGGLYVERSLGFRRSNVSFQHCQAEVGGALALGGNLSVDDSQLQFHHCRASEGAGVYVYGSMSVLQSAVSFEHCEATEGGGAGIMNRNGSIFAGPGAHLSFRSCSAHIGAGIYVFSRGQLFQSAGTMTFTDCTARRAEGGAIFAREIVQGPDARMDLLRCSAPHAAGGGIHGILVLLAGVATFEQMSATYGGAIRVEKSLILKGNISIRSATAAATGGAILSRKVFLKGGEIRMRHTSALEQGGAISANFLNLYEGEMHLQDTYSPHSGAIACHNRMRQLGGRLSISNASAEYAGGIATAWMLLEAGQIHISDVVSRGVYSLGGAFTIEKGAVLGEHAELIIENAFSGGGGGAIAARLFICRGNLTVRNAEAFGAGGGVYVKEMFRRDRKFHLQSTETAPSATTARLATDLISKWRNGTRTATLLTPNLLLLWGKTSFQSCRAQWGGAIFSAGDVRLATAASFVDCTTRDVRSGAAIHARRLESSVDLLVANCTSPEGGVIITTFAVDLPSADFVNTTAPQVVSYNFTAEKLRFTGGSNGVMLMAHHRQLGEVSCDNGLEGHVDDFKTECRPCRMGYFQLRGAPHITNTTVFGHECVKAPKGSMHLPNGLRIRPGYMVDQSNVSVSLHCPNQMACPGGNITSSGWTPMCREGYAGLGCTECNYSTHGRAVNDPFDCTFCAEQRSVQLLQWARFVLQHSVLFAVSASGVIFSGQESYKSTILTNQLMSYVTVSVPVICTVSNSQSFHMLTDGVQAVVEALSLPVDIANSGSGEGQSVQCLLGYVGISKTLYNADILVLVLAICLLLCLARSVDFCSAIVVTANCYLPRLCFAFGRHLVCYRLEMEKKGGALHCGFGEDASVSRPVALALAVTAFTLGCGSWMTLIHLRRLIPSPGISYLISPYTEECTMWEVSVLARKMLIMFTTAVYPSTLNPAMQMEWISVILLTALIATLRKAPYVSKDWNLTEEILLALSLLMVITTSCFHANETYWARDDRTQNVTMLGILTLAVGPAMVMSLRITVELIREVLEMFSENAETEGEKGQ</sequence>
<gene>
    <name evidence="2" type="ORF">EVOR1521_LOCUS14201</name>
</gene>
<feature type="transmembrane region" description="Helical" evidence="1">
    <location>
        <begin position="978"/>
        <end position="1000"/>
    </location>
</feature>
<dbReference type="PANTHER" id="PTHR11319">
    <property type="entry name" value="G PROTEIN-COUPLED RECEPTOR-RELATED"/>
    <property type="match status" value="1"/>
</dbReference>
<feature type="transmembrane region" description="Helical" evidence="1">
    <location>
        <begin position="1082"/>
        <end position="1100"/>
    </location>
</feature>
<feature type="transmembrane region" description="Helical" evidence="1">
    <location>
        <begin position="1112"/>
        <end position="1135"/>
    </location>
</feature>
<dbReference type="Proteomes" id="UP001178507">
    <property type="component" value="Unassembled WGS sequence"/>
</dbReference>
<keyword evidence="3" id="KW-1185">Reference proteome</keyword>
<comment type="caution">
    <text evidence="2">The sequence shown here is derived from an EMBL/GenBank/DDBJ whole genome shotgun (WGS) entry which is preliminary data.</text>
</comment>
<evidence type="ECO:0000313" key="3">
    <source>
        <dbReference type="Proteomes" id="UP001178507"/>
    </source>
</evidence>
<feature type="transmembrane region" description="Helical" evidence="1">
    <location>
        <begin position="908"/>
        <end position="932"/>
    </location>
</feature>
<dbReference type="EMBL" id="CAUJNA010001668">
    <property type="protein sequence ID" value="CAJ1388302.1"/>
    <property type="molecule type" value="Genomic_DNA"/>
</dbReference>
<keyword evidence="1" id="KW-0812">Transmembrane</keyword>
<accession>A0AA36N178</accession>
<dbReference type="InterPro" id="IPR011050">
    <property type="entry name" value="Pectin_lyase_fold/virulence"/>
</dbReference>
<name>A0AA36N178_9DINO</name>
<protein>
    <submittedName>
        <fullName evidence="2">Uncharacterized protein</fullName>
    </submittedName>
</protein>
<proteinExistence type="predicted"/>
<dbReference type="PANTHER" id="PTHR11319:SF35">
    <property type="entry name" value="OUTER MEMBRANE PROTEIN PMPC-RELATED"/>
    <property type="match status" value="1"/>
</dbReference>
<evidence type="ECO:0000313" key="2">
    <source>
        <dbReference type="EMBL" id="CAJ1388302.1"/>
    </source>
</evidence>
<reference evidence="2" key="1">
    <citation type="submission" date="2023-08" db="EMBL/GenBank/DDBJ databases">
        <authorList>
            <person name="Chen Y."/>
            <person name="Shah S."/>
            <person name="Dougan E. K."/>
            <person name="Thang M."/>
            <person name="Chan C."/>
        </authorList>
    </citation>
    <scope>NUCLEOTIDE SEQUENCE</scope>
</reference>
<evidence type="ECO:0000256" key="1">
    <source>
        <dbReference type="SAM" id="Phobius"/>
    </source>
</evidence>
<organism evidence="2 3">
    <name type="scientific">Effrenium voratum</name>
    <dbReference type="NCBI Taxonomy" id="2562239"/>
    <lineage>
        <taxon>Eukaryota</taxon>
        <taxon>Sar</taxon>
        <taxon>Alveolata</taxon>
        <taxon>Dinophyceae</taxon>
        <taxon>Suessiales</taxon>
        <taxon>Symbiodiniaceae</taxon>
        <taxon>Effrenium</taxon>
    </lineage>
</organism>
<dbReference type="SUPFAM" id="SSF51126">
    <property type="entry name" value="Pectin lyase-like"/>
    <property type="match status" value="1"/>
</dbReference>
<keyword evidence="1" id="KW-0472">Membrane</keyword>
<dbReference type="AlphaFoldDB" id="A0AA36N178"/>
<keyword evidence="1" id="KW-1133">Transmembrane helix</keyword>